<evidence type="ECO:0000256" key="2">
    <source>
        <dbReference type="SAM" id="SignalP"/>
    </source>
</evidence>
<evidence type="ECO:0008006" key="5">
    <source>
        <dbReference type="Google" id="ProtNLM"/>
    </source>
</evidence>
<feature type="region of interest" description="Disordered" evidence="1">
    <location>
        <begin position="30"/>
        <end position="52"/>
    </location>
</feature>
<dbReference type="Proteomes" id="UP001621512">
    <property type="component" value="Chromosome"/>
</dbReference>
<keyword evidence="4" id="KW-1185">Reference proteome</keyword>
<dbReference type="RefSeq" id="WP_405506943.1">
    <property type="nucleotide sequence ID" value="NZ_CP108341.1"/>
</dbReference>
<gene>
    <name evidence="3" type="ORF">OHU35_25025</name>
</gene>
<keyword evidence="2" id="KW-0732">Signal</keyword>
<dbReference type="EMBL" id="CP108341">
    <property type="protein sequence ID" value="WTW29116.1"/>
    <property type="molecule type" value="Genomic_DNA"/>
</dbReference>
<evidence type="ECO:0000313" key="3">
    <source>
        <dbReference type="EMBL" id="WTW29116.1"/>
    </source>
</evidence>
<evidence type="ECO:0000313" key="4">
    <source>
        <dbReference type="Proteomes" id="UP001621512"/>
    </source>
</evidence>
<feature type="signal peptide" evidence="2">
    <location>
        <begin position="1"/>
        <end position="31"/>
    </location>
</feature>
<proteinExistence type="predicted"/>
<feature type="compositionally biased region" description="Polar residues" evidence="1">
    <location>
        <begin position="36"/>
        <end position="45"/>
    </location>
</feature>
<accession>A0ABZ1MPQ1</accession>
<name>A0ABZ1MPQ1_STREF</name>
<feature type="chain" id="PRO_5045112880" description="Secreted protein" evidence="2">
    <location>
        <begin position="32"/>
        <end position="361"/>
    </location>
</feature>
<protein>
    <recommendedName>
        <fullName evidence="5">Secreted protein</fullName>
    </recommendedName>
</protein>
<organism evidence="3 4">
    <name type="scientific">Streptomyces purpurascens</name>
    <dbReference type="NCBI Taxonomy" id="1924"/>
    <lineage>
        <taxon>Bacteria</taxon>
        <taxon>Bacillati</taxon>
        <taxon>Actinomycetota</taxon>
        <taxon>Actinomycetes</taxon>
        <taxon>Kitasatosporales</taxon>
        <taxon>Streptomycetaceae</taxon>
        <taxon>Streptomyces</taxon>
    </lineage>
</organism>
<evidence type="ECO:0000256" key="1">
    <source>
        <dbReference type="SAM" id="MobiDB-lite"/>
    </source>
</evidence>
<reference evidence="3 4" key="1">
    <citation type="submission" date="2022-10" db="EMBL/GenBank/DDBJ databases">
        <title>The complete genomes of actinobacterial strains from the NBC collection.</title>
        <authorList>
            <person name="Joergensen T.S."/>
            <person name="Alvarez Arevalo M."/>
            <person name="Sterndorff E.B."/>
            <person name="Faurdal D."/>
            <person name="Vuksanovic O."/>
            <person name="Mourched A.-S."/>
            <person name="Charusanti P."/>
            <person name="Shaw S."/>
            <person name="Blin K."/>
            <person name="Weber T."/>
        </authorList>
    </citation>
    <scope>NUCLEOTIDE SEQUENCE [LARGE SCALE GENOMIC DNA]</scope>
    <source>
        <strain evidence="3 4">NBC_00017</strain>
    </source>
</reference>
<sequence>MNRSRHTALSTGVAALTLALGILALAEPASAGEEPGNTQGANTEQSGGGDGNGVYAAARIRYSGAVAKDGGTGNVTSSDVNWTPPPCWYAPYLGAKDFKKEMSKHIESQLSTPGMGGTAASAIGQSKRHYEDEFGWTGAPGYKDYNVENDGKGMFWAGVENPNEPDYLKRSSCTDLPFWVENGDAPPPRYEEAITPEILAALAYQHMELPDTEVTLAPETNTKVNLPTWAWLDKAVFDEVQATAALNVPGFNIQATTTAKPVSLKLEPGTEDAETYPASGECTINADDSIGEPYAKGKANETPPCGVKYLRSSGNGTYKLQATITWEITWTGTGGAGDDLPNGTFGNDQDITVQEIQAVNR</sequence>